<gene>
    <name evidence="10" type="ORF">DME_LOCUS9540</name>
</gene>
<evidence type="ECO:0000313" key="13">
    <source>
        <dbReference type="WBParaSite" id="DME_0000642901-mRNA-1"/>
    </source>
</evidence>
<dbReference type="PANTHER" id="PTHR24085:SF9">
    <property type="match status" value="1"/>
</dbReference>
<evidence type="ECO:0000256" key="6">
    <source>
        <dbReference type="ARBA" id="ARBA00023163"/>
    </source>
</evidence>
<keyword evidence="5" id="KW-0238">DNA-binding</keyword>
<dbReference type="AlphaFoldDB" id="A0A0N4UG33"/>
<keyword evidence="1" id="KW-0479">Metal-binding</keyword>
<evidence type="ECO:0000313" key="12">
    <source>
        <dbReference type="Proteomes" id="UP000274756"/>
    </source>
</evidence>
<reference evidence="10 12" key="2">
    <citation type="submission" date="2018-11" db="EMBL/GenBank/DDBJ databases">
        <authorList>
            <consortium name="Pathogen Informatics"/>
        </authorList>
    </citation>
    <scope>NUCLEOTIDE SEQUENCE [LARGE SCALE GENOMIC DNA]</scope>
</reference>
<dbReference type="GO" id="GO:0005667">
    <property type="term" value="C:transcription regulator complex"/>
    <property type="evidence" value="ECO:0007669"/>
    <property type="project" value="TreeGrafter"/>
</dbReference>
<dbReference type="WBParaSite" id="DME_0000642901-mRNA-1">
    <property type="protein sequence ID" value="DME_0000642901-mRNA-1"/>
    <property type="gene ID" value="DME_0000642901"/>
</dbReference>
<keyword evidence="4" id="KW-0805">Transcription regulation</keyword>
<dbReference type="InterPro" id="IPR013088">
    <property type="entry name" value="Znf_NHR/GATA"/>
</dbReference>
<keyword evidence="6" id="KW-0804">Transcription</keyword>
<evidence type="ECO:0000256" key="1">
    <source>
        <dbReference type="ARBA" id="ARBA00022723"/>
    </source>
</evidence>
<evidence type="ECO:0000313" key="11">
    <source>
        <dbReference type="Proteomes" id="UP000038040"/>
    </source>
</evidence>
<evidence type="ECO:0000256" key="5">
    <source>
        <dbReference type="ARBA" id="ARBA00023125"/>
    </source>
</evidence>
<organism evidence="11 13">
    <name type="scientific">Dracunculus medinensis</name>
    <name type="common">Guinea worm</name>
    <dbReference type="NCBI Taxonomy" id="318479"/>
    <lineage>
        <taxon>Eukaryota</taxon>
        <taxon>Metazoa</taxon>
        <taxon>Ecdysozoa</taxon>
        <taxon>Nematoda</taxon>
        <taxon>Chromadorea</taxon>
        <taxon>Rhabditida</taxon>
        <taxon>Spirurina</taxon>
        <taxon>Dracunculoidea</taxon>
        <taxon>Dracunculidae</taxon>
        <taxon>Dracunculus</taxon>
    </lineage>
</organism>
<dbReference type="Pfam" id="PF00105">
    <property type="entry name" value="zf-C4"/>
    <property type="match status" value="1"/>
</dbReference>
<accession>A0A0N4UG33</accession>
<dbReference type="CDD" id="cd06916">
    <property type="entry name" value="NR_DBD_like"/>
    <property type="match status" value="1"/>
</dbReference>
<dbReference type="Proteomes" id="UP000274756">
    <property type="component" value="Unassembled WGS sequence"/>
</dbReference>
<dbReference type="STRING" id="318479.A0A0N4UG33"/>
<dbReference type="GO" id="GO:0000978">
    <property type="term" value="F:RNA polymerase II cis-regulatory region sequence-specific DNA binding"/>
    <property type="evidence" value="ECO:0007669"/>
    <property type="project" value="TreeGrafter"/>
</dbReference>
<feature type="domain" description="Nuclear receptor" evidence="9">
    <location>
        <begin position="21"/>
        <end position="96"/>
    </location>
</feature>
<evidence type="ECO:0000256" key="2">
    <source>
        <dbReference type="ARBA" id="ARBA00022771"/>
    </source>
</evidence>
<keyword evidence="8" id="KW-0539">Nucleus</keyword>
<keyword evidence="2" id="KW-0863">Zinc-finger</keyword>
<proteinExistence type="predicted"/>
<dbReference type="PROSITE" id="PS00031">
    <property type="entry name" value="NUCLEAR_REC_DBD_1"/>
    <property type="match status" value="1"/>
</dbReference>
<sequence length="253" mass="29691">MENSKTQFSLQKRCRTCGKQARLCAVCGDRPANFHYGAMNCITCRAFFQRSVIIKANYTCVKNKNCVINVQTRNRCKYCRFAKCLLVGMKREAIRLPEFIHSEAPLSTLKIEAFIDEIVRTYDHTFPSDILISNLNHAKEYYRNFLYSIPLLDNCEHSNVNACIESSIILAMIIRESFNRSDETFLLKYDAEICAIREIFVYYLHDDLMMFASLYSCLEVILSRIEIEERQKFHSWDILCFLYRLSKGIELKR</sequence>
<evidence type="ECO:0000256" key="7">
    <source>
        <dbReference type="ARBA" id="ARBA00023170"/>
    </source>
</evidence>
<dbReference type="PANTHER" id="PTHR24085">
    <property type="entry name" value="NUCLEAR HORMONE RECEPTOR"/>
    <property type="match status" value="1"/>
</dbReference>
<protein>
    <submittedName>
        <fullName evidence="13">Nuclear receptor domain-containing protein</fullName>
    </submittedName>
</protein>
<keyword evidence="12" id="KW-1185">Reference proteome</keyword>
<name>A0A0N4UG33_DRAME</name>
<dbReference type="PRINTS" id="PR00047">
    <property type="entry name" value="STROIDFINGER"/>
</dbReference>
<evidence type="ECO:0000256" key="8">
    <source>
        <dbReference type="ARBA" id="ARBA00023242"/>
    </source>
</evidence>
<evidence type="ECO:0000259" key="9">
    <source>
        <dbReference type="PROSITE" id="PS51030"/>
    </source>
</evidence>
<dbReference type="OrthoDB" id="5771769at2759"/>
<dbReference type="Gene3D" id="3.30.50.10">
    <property type="entry name" value="Erythroid Transcription Factor GATA-1, subunit A"/>
    <property type="match status" value="1"/>
</dbReference>
<keyword evidence="7" id="KW-0675">Receptor</keyword>
<dbReference type="GO" id="GO:0035259">
    <property type="term" value="F:nuclear glucocorticoid receptor binding"/>
    <property type="evidence" value="ECO:0007669"/>
    <property type="project" value="TreeGrafter"/>
</dbReference>
<dbReference type="GO" id="GO:0071376">
    <property type="term" value="P:cellular response to corticotropin-releasing hormone stimulus"/>
    <property type="evidence" value="ECO:0007669"/>
    <property type="project" value="TreeGrafter"/>
</dbReference>
<dbReference type="GO" id="GO:0008270">
    <property type="term" value="F:zinc ion binding"/>
    <property type="evidence" value="ECO:0007669"/>
    <property type="project" value="UniProtKB-KW"/>
</dbReference>
<evidence type="ECO:0000256" key="3">
    <source>
        <dbReference type="ARBA" id="ARBA00022833"/>
    </source>
</evidence>
<keyword evidence="3" id="KW-0862">Zinc</keyword>
<evidence type="ECO:0000313" key="10">
    <source>
        <dbReference type="EMBL" id="VDN59567.1"/>
    </source>
</evidence>
<dbReference type="PROSITE" id="PS51030">
    <property type="entry name" value="NUCLEAR_REC_DBD_2"/>
    <property type="match status" value="1"/>
</dbReference>
<dbReference type="SUPFAM" id="SSF57716">
    <property type="entry name" value="Glucocorticoid receptor-like (DNA-binding domain)"/>
    <property type="match status" value="1"/>
</dbReference>
<dbReference type="GO" id="GO:0000981">
    <property type="term" value="F:DNA-binding transcription factor activity, RNA polymerase II-specific"/>
    <property type="evidence" value="ECO:0007669"/>
    <property type="project" value="TreeGrafter"/>
</dbReference>
<dbReference type="Proteomes" id="UP000038040">
    <property type="component" value="Unplaced"/>
</dbReference>
<dbReference type="InterPro" id="IPR001628">
    <property type="entry name" value="Znf_hrmn_rcpt"/>
</dbReference>
<dbReference type="SMART" id="SM00399">
    <property type="entry name" value="ZnF_C4"/>
    <property type="match status" value="1"/>
</dbReference>
<evidence type="ECO:0000256" key="4">
    <source>
        <dbReference type="ARBA" id="ARBA00023015"/>
    </source>
</evidence>
<dbReference type="EMBL" id="UYYG01001184">
    <property type="protein sequence ID" value="VDN59567.1"/>
    <property type="molecule type" value="Genomic_DNA"/>
</dbReference>
<reference evidence="13" key="1">
    <citation type="submission" date="2017-02" db="UniProtKB">
        <authorList>
            <consortium name="WormBaseParasite"/>
        </authorList>
    </citation>
    <scope>IDENTIFICATION</scope>
</reference>
<dbReference type="GO" id="GO:0005634">
    <property type="term" value="C:nucleus"/>
    <property type="evidence" value="ECO:0007669"/>
    <property type="project" value="TreeGrafter"/>
</dbReference>